<gene>
    <name evidence="2" type="ORF">C8D97_102397</name>
</gene>
<feature type="compositionally biased region" description="Acidic residues" evidence="1">
    <location>
        <begin position="101"/>
        <end position="112"/>
    </location>
</feature>
<feature type="region of interest" description="Disordered" evidence="1">
    <location>
        <begin position="49"/>
        <end position="112"/>
    </location>
</feature>
<dbReference type="OrthoDB" id="9859288at2"/>
<name>A0A316G0X1_9GAMM</name>
<dbReference type="EMBL" id="QGGU01000002">
    <property type="protein sequence ID" value="PWK54005.1"/>
    <property type="molecule type" value="Genomic_DNA"/>
</dbReference>
<dbReference type="RefSeq" id="WP_109762182.1">
    <property type="nucleotide sequence ID" value="NZ_QGGU01000002.1"/>
</dbReference>
<evidence type="ECO:0000313" key="2">
    <source>
        <dbReference type="EMBL" id="PWK54005.1"/>
    </source>
</evidence>
<sequence>MASWVEKSCQNLLKKLNGIPQGSEREQQQLALLMSGFADINKEMMRRAAENARAQFGQTSDAAEKETSKGSVSQSEQSATKASASKQGDSSDNKAAKDLDDTPDLDDFDAFDEELDMIEQTLIRSIGD</sequence>
<dbReference type="AlphaFoldDB" id="A0A316G0X1"/>
<comment type="caution">
    <text evidence="2">The sequence shown here is derived from an EMBL/GenBank/DDBJ whole genome shotgun (WGS) entry which is preliminary data.</text>
</comment>
<dbReference type="Proteomes" id="UP000245790">
    <property type="component" value="Unassembled WGS sequence"/>
</dbReference>
<reference evidence="2 3" key="1">
    <citation type="submission" date="2018-05" db="EMBL/GenBank/DDBJ databases">
        <title>Genomic Encyclopedia of Type Strains, Phase IV (KMG-IV): sequencing the most valuable type-strain genomes for metagenomic binning, comparative biology and taxonomic classification.</title>
        <authorList>
            <person name="Goeker M."/>
        </authorList>
    </citation>
    <scope>NUCLEOTIDE SEQUENCE [LARGE SCALE GENOMIC DNA]</scope>
    <source>
        <strain evidence="2 3">DSM 25350</strain>
    </source>
</reference>
<proteinExistence type="predicted"/>
<organism evidence="2 3">
    <name type="scientific">Pleionea mediterranea</name>
    <dbReference type="NCBI Taxonomy" id="523701"/>
    <lineage>
        <taxon>Bacteria</taxon>
        <taxon>Pseudomonadati</taxon>
        <taxon>Pseudomonadota</taxon>
        <taxon>Gammaproteobacteria</taxon>
        <taxon>Oceanospirillales</taxon>
        <taxon>Pleioneaceae</taxon>
        <taxon>Pleionea</taxon>
    </lineage>
</organism>
<evidence type="ECO:0000256" key="1">
    <source>
        <dbReference type="SAM" id="MobiDB-lite"/>
    </source>
</evidence>
<protein>
    <submittedName>
        <fullName evidence="2">Uncharacterized protein</fullName>
    </submittedName>
</protein>
<feature type="compositionally biased region" description="Polar residues" evidence="1">
    <location>
        <begin position="69"/>
        <end position="88"/>
    </location>
</feature>
<evidence type="ECO:0000313" key="3">
    <source>
        <dbReference type="Proteomes" id="UP000245790"/>
    </source>
</evidence>
<accession>A0A316G0X1</accession>
<keyword evidence="3" id="KW-1185">Reference proteome</keyword>
<feature type="compositionally biased region" description="Basic and acidic residues" evidence="1">
    <location>
        <begin position="89"/>
        <end position="100"/>
    </location>
</feature>